<dbReference type="PANTHER" id="PTHR36681:SF3">
    <property type="entry name" value="NUCLEAR GTPASE, GERMINAL CENTER-ASSOCIATED, TANDEM DUPLICATE 3"/>
    <property type="match status" value="1"/>
</dbReference>
<feature type="region of interest" description="Disordered" evidence="1">
    <location>
        <begin position="444"/>
        <end position="484"/>
    </location>
</feature>
<dbReference type="Proteomes" id="UP000249056">
    <property type="component" value="Unassembled WGS sequence"/>
</dbReference>
<accession>A0A395IZ52</accession>
<dbReference type="OrthoDB" id="3598281at2759"/>
<protein>
    <recommendedName>
        <fullName evidence="2">DUF7605 domain-containing protein</fullName>
    </recommendedName>
</protein>
<evidence type="ECO:0000313" key="3">
    <source>
        <dbReference type="EMBL" id="RAL65522.1"/>
    </source>
</evidence>
<organism evidence="3 4">
    <name type="scientific">Monilinia fructigena</name>
    <dbReference type="NCBI Taxonomy" id="38457"/>
    <lineage>
        <taxon>Eukaryota</taxon>
        <taxon>Fungi</taxon>
        <taxon>Dikarya</taxon>
        <taxon>Ascomycota</taxon>
        <taxon>Pezizomycotina</taxon>
        <taxon>Leotiomycetes</taxon>
        <taxon>Helotiales</taxon>
        <taxon>Sclerotiniaceae</taxon>
        <taxon>Monilinia</taxon>
    </lineage>
</organism>
<dbReference type="AlphaFoldDB" id="A0A395IZ52"/>
<proteinExistence type="predicted"/>
<evidence type="ECO:0000256" key="1">
    <source>
        <dbReference type="SAM" id="MobiDB-lite"/>
    </source>
</evidence>
<reference evidence="3 4" key="1">
    <citation type="submission" date="2018-06" db="EMBL/GenBank/DDBJ databases">
        <title>Genome Sequence of the Brown Rot Fungal Pathogen Monilinia fructigena.</title>
        <authorList>
            <person name="Landi L."/>
            <person name="De Miccolis Angelini R.M."/>
            <person name="Pollastro S."/>
            <person name="Abate D."/>
            <person name="Faretra F."/>
            <person name="Romanazzi G."/>
        </authorList>
    </citation>
    <scope>NUCLEOTIDE SEQUENCE [LARGE SCALE GENOMIC DNA]</scope>
    <source>
        <strain evidence="3 4">Mfrg269</strain>
    </source>
</reference>
<evidence type="ECO:0000259" key="2">
    <source>
        <dbReference type="Pfam" id="PF24564"/>
    </source>
</evidence>
<dbReference type="EMBL" id="QKRW01000010">
    <property type="protein sequence ID" value="RAL65522.1"/>
    <property type="molecule type" value="Genomic_DNA"/>
</dbReference>
<dbReference type="Pfam" id="PF24564">
    <property type="entry name" value="DUF7605"/>
    <property type="match status" value="1"/>
</dbReference>
<keyword evidence="4" id="KW-1185">Reference proteome</keyword>
<dbReference type="PANTHER" id="PTHR36681">
    <property type="entry name" value="NUCLEAR GTPASE, GERMINAL CENTER-ASSOCIATED, TANDEM DUPLICATE 3"/>
    <property type="match status" value="1"/>
</dbReference>
<name>A0A395IZ52_9HELO</name>
<gene>
    <name evidence="3" type="ORF">DID88_001088</name>
</gene>
<comment type="caution">
    <text evidence="3">The sequence shown here is derived from an EMBL/GenBank/DDBJ whole genome shotgun (WGS) entry which is preliminary data.</text>
</comment>
<evidence type="ECO:0000313" key="4">
    <source>
        <dbReference type="Proteomes" id="UP000249056"/>
    </source>
</evidence>
<feature type="compositionally biased region" description="Basic and acidic residues" evidence="1">
    <location>
        <begin position="445"/>
        <end position="454"/>
    </location>
</feature>
<dbReference type="InterPro" id="IPR056024">
    <property type="entry name" value="DUF7605"/>
</dbReference>
<sequence length="484" mass="54840">MDFKNGLRELKQDISDDIKTEWQCENQEDSKNLIHQEGLIGQLNIFCVSSKGYQRLAGRFKRDPMPEGFVTIKETSIPDLQEYAAGSTLTTRTKMADSFLNEFNLLKLSIKSWAENDSPNSLSSSEKGKGKLNDMLEINLTLVHKVFSCALEIAMKRICEFIETYIVPTLKGCIRASTEKAEKACKEFMSSDTSYQTWKAICRRFGKFNNKKNAKHDWNGVFLEPFLGHLAKSRDKVFNSQMQSNHDIYARDLIRAIKKFSADIRPFLRDMAEASASKSPINFLEKIPYLERKTKATVFASLNSAQLQAQDIHRAIEPVITGHLKPAYEACSQPSNTGALARMKEVLFKHIRESNQLMYCESSSLLTSKLSKMTRNVEEFLTTAHTETSDYLRKEIGDMIMLAVAKDDEVREKVRSTLRKDLTVGLSILEASCVKVASRSMNKIEPVKMDRKEDDENDDNTSDDAGKSDSIEGVESTSEDDEDF</sequence>
<feature type="domain" description="DUF7605" evidence="2">
    <location>
        <begin position="177"/>
        <end position="354"/>
    </location>
</feature>